<dbReference type="EMBL" id="CAJVPP010003681">
    <property type="protein sequence ID" value="CAG8634887.1"/>
    <property type="molecule type" value="Genomic_DNA"/>
</dbReference>
<evidence type="ECO:0000259" key="2">
    <source>
        <dbReference type="Pfam" id="PF17919"/>
    </source>
</evidence>
<dbReference type="InterPro" id="IPR043502">
    <property type="entry name" value="DNA/RNA_pol_sf"/>
</dbReference>
<keyword evidence="4" id="KW-1185">Reference proteome</keyword>
<evidence type="ECO:0000256" key="1">
    <source>
        <dbReference type="ARBA" id="ARBA00023268"/>
    </source>
</evidence>
<organism evidence="3 4">
    <name type="scientific">Funneliformis mosseae</name>
    <name type="common">Endomycorrhizal fungus</name>
    <name type="synonym">Glomus mosseae</name>
    <dbReference type="NCBI Taxonomy" id="27381"/>
    <lineage>
        <taxon>Eukaryota</taxon>
        <taxon>Fungi</taxon>
        <taxon>Fungi incertae sedis</taxon>
        <taxon>Mucoromycota</taxon>
        <taxon>Glomeromycotina</taxon>
        <taxon>Glomeromycetes</taxon>
        <taxon>Glomerales</taxon>
        <taxon>Glomeraceae</taxon>
        <taxon>Funneliformis</taxon>
    </lineage>
</organism>
<dbReference type="InterPro" id="IPR041577">
    <property type="entry name" value="RT_RNaseH_2"/>
</dbReference>
<dbReference type="SUPFAM" id="SSF56672">
    <property type="entry name" value="DNA/RNA polymerases"/>
    <property type="match status" value="1"/>
</dbReference>
<sequence>PIKQFAKKGYILQLNKQYQEIFEILKEKLITTPILSYPDFNQSFILSTNASTTGLGAVLSQKNNEEREYPIWYASRTLSLAE</sequence>
<dbReference type="GO" id="GO:0003824">
    <property type="term" value="F:catalytic activity"/>
    <property type="evidence" value="ECO:0007669"/>
    <property type="project" value="UniProtKB-KW"/>
</dbReference>
<comment type="caution">
    <text evidence="3">The sequence shown here is derived from an EMBL/GenBank/DDBJ whole genome shotgun (WGS) entry which is preliminary data.</text>
</comment>
<gene>
    <name evidence="3" type="ORF">FMOSSE_LOCUS10681</name>
</gene>
<evidence type="ECO:0000313" key="3">
    <source>
        <dbReference type="EMBL" id="CAG8634887.1"/>
    </source>
</evidence>
<accession>A0A9N9DDF0</accession>
<feature type="non-terminal residue" evidence="3">
    <location>
        <position position="1"/>
    </location>
</feature>
<proteinExistence type="predicted"/>
<dbReference type="Proteomes" id="UP000789375">
    <property type="component" value="Unassembled WGS sequence"/>
</dbReference>
<reference evidence="3" key="1">
    <citation type="submission" date="2021-06" db="EMBL/GenBank/DDBJ databases">
        <authorList>
            <person name="Kallberg Y."/>
            <person name="Tangrot J."/>
            <person name="Rosling A."/>
        </authorList>
    </citation>
    <scope>NUCLEOTIDE SEQUENCE</scope>
    <source>
        <strain evidence="3">87-6 pot B 2015</strain>
    </source>
</reference>
<name>A0A9N9DDF0_FUNMO</name>
<dbReference type="Pfam" id="PF17919">
    <property type="entry name" value="RT_RNaseH_2"/>
    <property type="match status" value="1"/>
</dbReference>
<feature type="domain" description="Reverse transcriptase/retrotransposon-derived protein RNase H-like" evidence="2">
    <location>
        <begin position="15"/>
        <end position="82"/>
    </location>
</feature>
<dbReference type="AlphaFoldDB" id="A0A9N9DDF0"/>
<dbReference type="PANTHER" id="PTHR37984:SF5">
    <property type="entry name" value="PROTEIN NYNRIN-LIKE"/>
    <property type="match status" value="1"/>
</dbReference>
<evidence type="ECO:0000313" key="4">
    <source>
        <dbReference type="Proteomes" id="UP000789375"/>
    </source>
</evidence>
<keyword evidence="1" id="KW-0511">Multifunctional enzyme</keyword>
<dbReference type="InterPro" id="IPR050951">
    <property type="entry name" value="Retrovirus_Pol_polyprotein"/>
</dbReference>
<protein>
    <submittedName>
        <fullName evidence="3">6559_t:CDS:1</fullName>
    </submittedName>
</protein>
<dbReference type="PANTHER" id="PTHR37984">
    <property type="entry name" value="PROTEIN CBG26694"/>
    <property type="match status" value="1"/>
</dbReference>